<keyword evidence="1" id="KW-0805">Transcription regulation</keyword>
<reference evidence="6 7" key="1">
    <citation type="submission" date="2018-07" db="EMBL/GenBank/DDBJ databases">
        <title>Genomic Encyclopedia of Type Strains, Phase III (KMG-III): the genomes of soil and plant-associated and newly described type strains.</title>
        <authorList>
            <person name="Whitman W."/>
        </authorList>
    </citation>
    <scope>NUCLEOTIDE SEQUENCE [LARGE SCALE GENOMIC DNA]</scope>
    <source>
        <strain evidence="6 7">CECT 7287</strain>
    </source>
</reference>
<dbReference type="SMART" id="SM00342">
    <property type="entry name" value="HTH_ARAC"/>
    <property type="match status" value="1"/>
</dbReference>
<dbReference type="InterPro" id="IPR009057">
    <property type="entry name" value="Homeodomain-like_sf"/>
</dbReference>
<keyword evidence="7" id="KW-1185">Reference proteome</keyword>
<evidence type="ECO:0000313" key="6">
    <source>
        <dbReference type="EMBL" id="RED89381.1"/>
    </source>
</evidence>
<keyword evidence="2 6" id="KW-0238">DNA-binding</keyword>
<dbReference type="GO" id="GO:0003700">
    <property type="term" value="F:DNA-binding transcription factor activity"/>
    <property type="evidence" value="ECO:0007669"/>
    <property type="project" value="InterPro"/>
</dbReference>
<dbReference type="InterPro" id="IPR003313">
    <property type="entry name" value="AraC-bd"/>
</dbReference>
<dbReference type="Pfam" id="PF02311">
    <property type="entry name" value="AraC_binding"/>
    <property type="match status" value="1"/>
</dbReference>
<dbReference type="Proteomes" id="UP000256977">
    <property type="component" value="Unassembled WGS sequence"/>
</dbReference>
<dbReference type="InterPro" id="IPR018060">
    <property type="entry name" value="HTH_AraC"/>
</dbReference>
<dbReference type="InterPro" id="IPR020449">
    <property type="entry name" value="Tscrpt_reg_AraC-type_HTH"/>
</dbReference>
<evidence type="ECO:0000256" key="2">
    <source>
        <dbReference type="ARBA" id="ARBA00023125"/>
    </source>
</evidence>
<dbReference type="PROSITE" id="PS00041">
    <property type="entry name" value="HTH_ARAC_FAMILY_1"/>
    <property type="match status" value="1"/>
</dbReference>
<sequence>MVQPSFPIVTESDSRLPLYLTSIGHWEFQERTRRPDGFPDYQWLQSATGLGELEVDGTRWQVKPGQGFLLLPNEAHDYYPTVEPWGLHWIAFNGSLMPLWMSMSGIRRSGVYALSDSDSLIGQMKAIYATSLTGSPFLGAECSKLLYGLLLDLSRNVRTNAAAAPHLCLKLQPVIRFIEDNCHRVVSIDELAAQIDVSSQYLCQLFRHAFQLRPMEYVNRERINRSKKLMLQEPQLKLREVALRTGFDSPSYFSCVFKKIEGISPEQFRGPRAGL</sequence>
<evidence type="ECO:0000259" key="5">
    <source>
        <dbReference type="PROSITE" id="PS01124"/>
    </source>
</evidence>
<keyword evidence="4" id="KW-0804">Transcription</keyword>
<name>A0A3D9KRS1_9BACL</name>
<accession>A0A3D9KRS1</accession>
<organism evidence="6 7">
    <name type="scientific">Cohnella phaseoli</name>
    <dbReference type="NCBI Taxonomy" id="456490"/>
    <lineage>
        <taxon>Bacteria</taxon>
        <taxon>Bacillati</taxon>
        <taxon>Bacillota</taxon>
        <taxon>Bacilli</taxon>
        <taxon>Bacillales</taxon>
        <taxon>Paenibacillaceae</taxon>
        <taxon>Cohnella</taxon>
    </lineage>
</organism>
<dbReference type="Pfam" id="PF12833">
    <property type="entry name" value="HTH_18"/>
    <property type="match status" value="1"/>
</dbReference>
<dbReference type="Gene3D" id="2.60.120.280">
    <property type="entry name" value="Regulatory protein AraC"/>
    <property type="match status" value="1"/>
</dbReference>
<dbReference type="PROSITE" id="PS01124">
    <property type="entry name" value="HTH_ARAC_FAMILY_2"/>
    <property type="match status" value="1"/>
</dbReference>
<dbReference type="SUPFAM" id="SSF51215">
    <property type="entry name" value="Regulatory protein AraC"/>
    <property type="match status" value="1"/>
</dbReference>
<keyword evidence="3" id="KW-0010">Activator</keyword>
<evidence type="ECO:0000256" key="4">
    <source>
        <dbReference type="ARBA" id="ARBA00023163"/>
    </source>
</evidence>
<dbReference type="InterPro" id="IPR050204">
    <property type="entry name" value="AraC_XylS_family_regulators"/>
</dbReference>
<dbReference type="GO" id="GO:0043565">
    <property type="term" value="F:sequence-specific DNA binding"/>
    <property type="evidence" value="ECO:0007669"/>
    <property type="project" value="InterPro"/>
</dbReference>
<dbReference type="InterPro" id="IPR018062">
    <property type="entry name" value="HTH_AraC-typ_CS"/>
</dbReference>
<dbReference type="EMBL" id="QRDZ01000001">
    <property type="protein sequence ID" value="RED89381.1"/>
    <property type="molecule type" value="Genomic_DNA"/>
</dbReference>
<dbReference type="InterPro" id="IPR037923">
    <property type="entry name" value="HTH-like"/>
</dbReference>
<dbReference type="SUPFAM" id="SSF46689">
    <property type="entry name" value="Homeodomain-like"/>
    <property type="match status" value="2"/>
</dbReference>
<evidence type="ECO:0000313" key="7">
    <source>
        <dbReference type="Proteomes" id="UP000256977"/>
    </source>
</evidence>
<evidence type="ECO:0000256" key="3">
    <source>
        <dbReference type="ARBA" id="ARBA00023159"/>
    </source>
</evidence>
<proteinExistence type="predicted"/>
<dbReference type="PRINTS" id="PR00032">
    <property type="entry name" value="HTHARAC"/>
</dbReference>
<dbReference type="AlphaFoldDB" id="A0A3D9KRS1"/>
<gene>
    <name evidence="6" type="ORF">DFP98_101357</name>
</gene>
<evidence type="ECO:0000256" key="1">
    <source>
        <dbReference type="ARBA" id="ARBA00023015"/>
    </source>
</evidence>
<feature type="domain" description="HTH araC/xylS-type" evidence="5">
    <location>
        <begin position="172"/>
        <end position="271"/>
    </location>
</feature>
<dbReference type="RefSeq" id="WP_181917426.1">
    <property type="nucleotide sequence ID" value="NZ_QRDZ01000001.1"/>
</dbReference>
<dbReference type="Gene3D" id="1.10.10.60">
    <property type="entry name" value="Homeodomain-like"/>
    <property type="match status" value="2"/>
</dbReference>
<dbReference type="PANTHER" id="PTHR46796">
    <property type="entry name" value="HTH-TYPE TRANSCRIPTIONAL ACTIVATOR RHAS-RELATED"/>
    <property type="match status" value="1"/>
</dbReference>
<protein>
    <submittedName>
        <fullName evidence="6">AraC-like DNA-binding protein</fullName>
    </submittedName>
</protein>
<comment type="caution">
    <text evidence="6">The sequence shown here is derived from an EMBL/GenBank/DDBJ whole genome shotgun (WGS) entry which is preliminary data.</text>
</comment>